<evidence type="ECO:0000256" key="3">
    <source>
        <dbReference type="SAM" id="SignalP"/>
    </source>
</evidence>
<dbReference type="OrthoDB" id="1600564at2759"/>
<dbReference type="Proteomes" id="UP000613740">
    <property type="component" value="Unassembled WGS sequence"/>
</dbReference>
<proteinExistence type="inferred from homology"/>
<feature type="compositionally biased region" description="Pro residues" evidence="2">
    <location>
        <begin position="170"/>
        <end position="201"/>
    </location>
</feature>
<dbReference type="Pfam" id="PF00657">
    <property type="entry name" value="Lipase_GDSL"/>
    <property type="match status" value="1"/>
</dbReference>
<evidence type="ECO:0000256" key="1">
    <source>
        <dbReference type="ARBA" id="ARBA00008668"/>
    </source>
</evidence>
<evidence type="ECO:0000313" key="5">
    <source>
        <dbReference type="Proteomes" id="UP000613740"/>
    </source>
</evidence>
<feature type="compositionally biased region" description="Pro residues" evidence="2">
    <location>
        <begin position="209"/>
        <end position="227"/>
    </location>
</feature>
<feature type="chain" id="PRO_5032785189" description="SGNH hydrolase-type esterase domain-containing protein" evidence="3">
    <location>
        <begin position="33"/>
        <end position="554"/>
    </location>
</feature>
<accession>A0A835T9X6</accession>
<keyword evidence="3" id="KW-0732">Signal</keyword>
<feature type="compositionally biased region" description="Basic and acidic residues" evidence="2">
    <location>
        <begin position="56"/>
        <end position="68"/>
    </location>
</feature>
<organism evidence="4 5">
    <name type="scientific">Chlamydomonas schloesseri</name>
    <dbReference type="NCBI Taxonomy" id="2026947"/>
    <lineage>
        <taxon>Eukaryota</taxon>
        <taxon>Viridiplantae</taxon>
        <taxon>Chlorophyta</taxon>
        <taxon>core chlorophytes</taxon>
        <taxon>Chlorophyceae</taxon>
        <taxon>CS clade</taxon>
        <taxon>Chlamydomonadales</taxon>
        <taxon>Chlamydomonadaceae</taxon>
        <taxon>Chlamydomonas</taxon>
    </lineage>
</organism>
<name>A0A835T9X6_9CHLO</name>
<dbReference type="PANTHER" id="PTHR24216">
    <property type="entry name" value="PAXILLIN-RELATED"/>
    <property type="match status" value="1"/>
</dbReference>
<dbReference type="PANTHER" id="PTHR24216:SF65">
    <property type="entry name" value="PAXILLIN-LIKE PROTEIN 1"/>
    <property type="match status" value="1"/>
</dbReference>
<dbReference type="PROSITE" id="PS51257">
    <property type="entry name" value="PROKAR_LIPOPROTEIN"/>
    <property type="match status" value="1"/>
</dbReference>
<dbReference type="EMBL" id="JAEHOD010000035">
    <property type="protein sequence ID" value="KAG2441308.1"/>
    <property type="molecule type" value="Genomic_DNA"/>
</dbReference>
<feature type="compositionally biased region" description="Pro residues" evidence="2">
    <location>
        <begin position="79"/>
        <end position="91"/>
    </location>
</feature>
<feature type="signal peptide" evidence="3">
    <location>
        <begin position="1"/>
        <end position="32"/>
    </location>
</feature>
<evidence type="ECO:0000313" key="4">
    <source>
        <dbReference type="EMBL" id="KAG2441308.1"/>
    </source>
</evidence>
<dbReference type="AlphaFoldDB" id="A0A835T9X6"/>
<feature type="region of interest" description="Disordered" evidence="2">
    <location>
        <begin position="32"/>
        <end position="232"/>
    </location>
</feature>
<keyword evidence="5" id="KW-1185">Reference proteome</keyword>
<dbReference type="InterPro" id="IPR001087">
    <property type="entry name" value="GDSL"/>
</dbReference>
<reference evidence="4" key="1">
    <citation type="journal article" date="2020" name="bioRxiv">
        <title>Comparative genomics of Chlamydomonas.</title>
        <authorList>
            <person name="Craig R.J."/>
            <person name="Hasan A.R."/>
            <person name="Ness R.W."/>
            <person name="Keightley P.D."/>
        </authorList>
    </citation>
    <scope>NUCLEOTIDE SEQUENCE</scope>
    <source>
        <strain evidence="4">CCAP 11/173</strain>
    </source>
</reference>
<evidence type="ECO:0000256" key="2">
    <source>
        <dbReference type="SAM" id="MobiDB-lite"/>
    </source>
</evidence>
<dbReference type="GO" id="GO:0016788">
    <property type="term" value="F:hydrolase activity, acting on ester bonds"/>
    <property type="evidence" value="ECO:0007669"/>
    <property type="project" value="InterPro"/>
</dbReference>
<dbReference type="InterPro" id="IPR036514">
    <property type="entry name" value="SGNH_hydro_sf"/>
</dbReference>
<feature type="compositionally biased region" description="Pro residues" evidence="2">
    <location>
        <begin position="120"/>
        <end position="152"/>
    </location>
</feature>
<comment type="caution">
    <text evidence="4">The sequence shown here is derived from an EMBL/GenBank/DDBJ whole genome shotgun (WGS) entry which is preliminary data.</text>
</comment>
<comment type="similarity">
    <text evidence="1">Belongs to the 'GDSL' lipolytic enzyme family.</text>
</comment>
<sequence>MARARVGRRHGRPSLGLLLLLAVAGCAVVASASRMSEDDRTSQQQQQQRARGRGGRRGEFEKGKEAGRGDSGSSSRAHPSPPAPRSSPQPRRPSGRRAPPSPAPTRAAPPPHANSTRVRSPPPARSPPPPSSGRTRLPPPAGRTRSPPPSPSPRARRSPPSPSPRARRSPPSPSPRARSPPSPAPAAVAQPPPLPPSPPAPANSSAGGTPPPSPLPPQPAPPSPPGPAGNDTRERIDIVIFGDSISDSGNTFRAAGVPQPDLYFQGRYSNGPVWHEYLTAAVNNQSAATTVLNVNNLAYGGAVACPAYSVAAQYPFVRDLPQQTEIFLNQSAAGGNTTSTGTGTGGPRRLLPINFIGSNDVRFILDEALTTGIYPNQSVIDNLVASVTACRIAWARAILAAGEPVWRGQDGPARVLVFLPVARLDLAPQTPAPLKPPLAALTFTLNAALTQAAAALQAELLTAPAGSGFQGSRLLVLPEVSEQLLQTVIPPFTNSAPCFIQPAVGLEVVPGIVPCTDPNTRPFYDQIHPSTRFHAAIGLNGVLPGLQVAGLLPS</sequence>
<protein>
    <recommendedName>
        <fullName evidence="6">SGNH hydrolase-type esterase domain-containing protein</fullName>
    </recommendedName>
</protein>
<feature type="compositionally biased region" description="Pro residues" evidence="2">
    <location>
        <begin position="99"/>
        <end position="112"/>
    </location>
</feature>
<gene>
    <name evidence="4" type="ORF">HYH02_009901</name>
</gene>
<dbReference type="Gene3D" id="3.40.50.1110">
    <property type="entry name" value="SGNH hydrolase"/>
    <property type="match status" value="1"/>
</dbReference>
<evidence type="ECO:0008006" key="6">
    <source>
        <dbReference type="Google" id="ProtNLM"/>
    </source>
</evidence>